<keyword evidence="4" id="KW-0808">Transferase</keyword>
<dbReference type="Gene3D" id="1.10.40.30">
    <property type="entry name" value="Fumarase/aspartase (C-terminal domain)"/>
    <property type="match status" value="1"/>
</dbReference>
<dbReference type="InterPro" id="IPR020557">
    <property type="entry name" value="Fumarate_lyase_CS"/>
</dbReference>
<dbReference type="InterPro" id="IPR011611">
    <property type="entry name" value="PfkB_dom"/>
</dbReference>
<dbReference type="PROSITE" id="PS00583">
    <property type="entry name" value="PFKB_KINASES_1"/>
    <property type="match status" value="1"/>
</dbReference>
<dbReference type="GO" id="GO:0016301">
    <property type="term" value="F:kinase activity"/>
    <property type="evidence" value="ECO:0007669"/>
    <property type="project" value="UniProtKB-KW"/>
</dbReference>
<dbReference type="EC" id="4.3.2.1" evidence="2"/>
<evidence type="ECO:0000259" key="9">
    <source>
        <dbReference type="Pfam" id="PF00294"/>
    </source>
</evidence>
<dbReference type="InterPro" id="IPR009049">
    <property type="entry name" value="Argininosuccinate_lyase"/>
</dbReference>
<evidence type="ECO:0000256" key="7">
    <source>
        <dbReference type="SAM" id="MobiDB-lite"/>
    </source>
</evidence>
<keyword evidence="3" id="KW-0055">Arginine biosynthesis</keyword>
<dbReference type="InterPro" id="IPR024083">
    <property type="entry name" value="Fumarase/histidase_N"/>
</dbReference>
<dbReference type="SUPFAM" id="SSF53613">
    <property type="entry name" value="Ribokinase-like"/>
    <property type="match status" value="1"/>
</dbReference>
<keyword evidence="3" id="KW-0028">Amino-acid biosynthesis</keyword>
<reference evidence="10 11" key="1">
    <citation type="submission" date="2020-08" db="EMBL/GenBank/DDBJ databases">
        <title>Sequencing the genomes of 1000 actinobacteria strains.</title>
        <authorList>
            <person name="Klenk H.-P."/>
        </authorList>
    </citation>
    <scope>NUCLEOTIDE SEQUENCE [LARGE SCALE GENOMIC DNA]</scope>
    <source>
        <strain evidence="10 11">DSM 23040</strain>
    </source>
</reference>
<evidence type="ECO:0000256" key="2">
    <source>
        <dbReference type="ARBA" id="ARBA00012338"/>
    </source>
</evidence>
<dbReference type="PRINTS" id="PR00145">
    <property type="entry name" value="ARGSUCLYASE"/>
</dbReference>
<keyword evidence="6 10" id="KW-0456">Lyase</keyword>
<dbReference type="AlphaFoldDB" id="A0A839QTF7"/>
<accession>A0A839QTF7</accession>
<evidence type="ECO:0000313" key="10">
    <source>
        <dbReference type="EMBL" id="MBB3023594.1"/>
    </source>
</evidence>
<dbReference type="PROSITE" id="PS00163">
    <property type="entry name" value="FUMARATE_LYASES"/>
    <property type="match status" value="1"/>
</dbReference>
<dbReference type="InterPro" id="IPR029056">
    <property type="entry name" value="Ribokinase-like"/>
</dbReference>
<dbReference type="Pfam" id="PF00206">
    <property type="entry name" value="Lyase_1"/>
    <property type="match status" value="1"/>
</dbReference>
<feature type="domain" description="Fumarate lyase N-terminal" evidence="8">
    <location>
        <begin position="117"/>
        <end position="313"/>
    </location>
</feature>
<evidence type="ECO:0000256" key="5">
    <source>
        <dbReference type="ARBA" id="ARBA00022777"/>
    </source>
</evidence>
<dbReference type="GO" id="GO:0042450">
    <property type="term" value="P:L-arginine biosynthetic process via ornithine"/>
    <property type="evidence" value="ECO:0007669"/>
    <property type="project" value="InterPro"/>
</dbReference>
<dbReference type="PANTHER" id="PTHR43814">
    <property type="entry name" value="ARGININOSUCCINATE LYASE"/>
    <property type="match status" value="1"/>
</dbReference>
<dbReference type="Proteomes" id="UP000568050">
    <property type="component" value="Unassembled WGS sequence"/>
</dbReference>
<dbReference type="GO" id="GO:0005829">
    <property type="term" value="C:cytosol"/>
    <property type="evidence" value="ECO:0007669"/>
    <property type="project" value="TreeGrafter"/>
</dbReference>
<dbReference type="InterPro" id="IPR002173">
    <property type="entry name" value="Carboh/pur_kinase_PfkB_CS"/>
</dbReference>
<dbReference type="InterPro" id="IPR022761">
    <property type="entry name" value="Fumarate_lyase_N"/>
</dbReference>
<keyword evidence="5" id="KW-0418">Kinase</keyword>
<organism evidence="10 11">
    <name type="scientific">Helcobacillus massiliensis</name>
    <dbReference type="NCBI Taxonomy" id="521392"/>
    <lineage>
        <taxon>Bacteria</taxon>
        <taxon>Bacillati</taxon>
        <taxon>Actinomycetota</taxon>
        <taxon>Actinomycetes</taxon>
        <taxon>Micrococcales</taxon>
        <taxon>Dermabacteraceae</taxon>
        <taxon>Helcobacillus</taxon>
    </lineage>
</organism>
<evidence type="ECO:0000259" key="8">
    <source>
        <dbReference type="Pfam" id="PF00206"/>
    </source>
</evidence>
<dbReference type="Gene3D" id="3.40.1190.20">
    <property type="match status" value="1"/>
</dbReference>
<dbReference type="Gene3D" id="1.20.200.10">
    <property type="entry name" value="Fumarase/aspartase (Central domain)"/>
    <property type="match status" value="1"/>
</dbReference>
<comment type="caution">
    <text evidence="10">The sequence shown here is derived from an EMBL/GenBank/DDBJ whole genome shotgun (WGS) entry which is preliminary data.</text>
</comment>
<dbReference type="Pfam" id="PF00294">
    <property type="entry name" value="PfkB"/>
    <property type="match status" value="1"/>
</dbReference>
<gene>
    <name evidence="10" type="ORF">FHX50_001891</name>
</gene>
<dbReference type="EMBL" id="JACHWP010000007">
    <property type="protein sequence ID" value="MBB3023594.1"/>
    <property type="molecule type" value="Genomic_DNA"/>
</dbReference>
<dbReference type="Gene3D" id="1.10.275.10">
    <property type="entry name" value="Fumarase/aspartase (N-terminal domain)"/>
    <property type="match status" value="1"/>
</dbReference>
<dbReference type="RefSeq" id="WP_183376906.1">
    <property type="nucleotide sequence ID" value="NZ_CBCSFZ010000020.1"/>
</dbReference>
<evidence type="ECO:0000256" key="3">
    <source>
        <dbReference type="ARBA" id="ARBA00022571"/>
    </source>
</evidence>
<keyword evidence="11" id="KW-1185">Reference proteome</keyword>
<dbReference type="InterPro" id="IPR008948">
    <property type="entry name" value="L-Aspartase-like"/>
</dbReference>
<dbReference type="PANTHER" id="PTHR43814:SF1">
    <property type="entry name" value="ARGININOSUCCINATE LYASE"/>
    <property type="match status" value="1"/>
</dbReference>
<evidence type="ECO:0000256" key="4">
    <source>
        <dbReference type="ARBA" id="ARBA00022679"/>
    </source>
</evidence>
<dbReference type="InterPro" id="IPR000362">
    <property type="entry name" value="Fumarate_lyase_fam"/>
</dbReference>
<dbReference type="UniPathway" id="UPA00068">
    <property type="reaction ID" value="UER00114"/>
</dbReference>
<name>A0A839QTF7_9MICO</name>
<dbReference type="GO" id="GO:0004056">
    <property type="term" value="F:argininosuccinate lyase activity"/>
    <property type="evidence" value="ECO:0007669"/>
    <property type="project" value="UniProtKB-EC"/>
</dbReference>
<sequence>MTSTNHSAPLRDRDDLSIYWDNHLRVAFEEAAPHDLPAMVEASIAHVVMLGETEALPSDRASRLIRGLLRLWESWAPTSSDWRPRVRSFPFDGAVEDPYYFLESELAAACDMATADLDVQLARSRNDLDAGVFRMVLRRGVLDIADILLRAVQELSDAAERNLRSLIIGHTHRRPAQPTTIAHVLSGAAEALLSQAHELLSVYDELNVSPLTSAAFAGTDIAVDSQRISDLLGFDRPFTSSYEAVAGAEHFMRVAAIQARISATGARWARVVQEWMNLGWIETPGSFSQGSSIMPQKQNPVVLEHMVSMAGAANGDLVSVYSAIAAGWYEDSNNATTDVQKHLWASVERTVRFLRLFAGVVREIRPLRLPSSAQIVSSGATTTAVAEALAVHGVPWRAAHDVVGSLFRAGEPATWHSQQVEAALRSASIEDSDGTLASIVMSSGNEPEKILARDQDGSPGEAAQKRTINGVRQRCREIQQSFGDRRQHIDDARCDLMTLARERGGRAPRTRISVIGNLNPDVVIHGRADFPAPGEEEVVPEIDLRIGGSAANTALRSAQLGVPTTLTAPVGSDPGADLLRGLAQEEGLELNLVTVNGCTPITVAAEAAHRDRSFISSLGALAEFGPEDVDDQALSAGCLLLSGYFLLPHLQGKRLAALLERAQQLGAITALDMGHPAGGWSERHRVGLFEHVFPHLDILLPNESEVLGLTGAATARDALDRFADAHPMVITKMGEQGALVQSGPRGQRRVTSVPAPRVSPVDTVGAGDAFNAVFLTEFMRHKDPEEAARTAVSTTSRAISLPSSLRDDVFRKHRTDRGNDSV</sequence>
<evidence type="ECO:0000256" key="6">
    <source>
        <dbReference type="ARBA" id="ARBA00023239"/>
    </source>
</evidence>
<feature type="domain" description="Carbohydrate kinase PfkB" evidence="9">
    <location>
        <begin position="510"/>
        <end position="799"/>
    </location>
</feature>
<evidence type="ECO:0000256" key="1">
    <source>
        <dbReference type="ARBA" id="ARBA00004941"/>
    </source>
</evidence>
<proteinExistence type="predicted"/>
<dbReference type="SUPFAM" id="SSF48557">
    <property type="entry name" value="L-aspartase-like"/>
    <property type="match status" value="1"/>
</dbReference>
<evidence type="ECO:0000313" key="11">
    <source>
        <dbReference type="Proteomes" id="UP000568050"/>
    </source>
</evidence>
<dbReference type="PRINTS" id="PR00149">
    <property type="entry name" value="FUMRATELYASE"/>
</dbReference>
<feature type="region of interest" description="Disordered" evidence="7">
    <location>
        <begin position="739"/>
        <end position="759"/>
    </location>
</feature>
<comment type="pathway">
    <text evidence="1">Amino-acid biosynthesis; L-arginine biosynthesis; L-arginine from L-ornithine and carbamoyl phosphate: step 3/3.</text>
</comment>
<protein>
    <recommendedName>
        <fullName evidence="2">argininosuccinate lyase</fullName>
        <ecNumber evidence="2">4.3.2.1</ecNumber>
    </recommendedName>
</protein>